<evidence type="ECO:0000313" key="3">
    <source>
        <dbReference type="Proteomes" id="UP000217209"/>
    </source>
</evidence>
<keyword evidence="1" id="KW-0732">Signal</keyword>
<protein>
    <submittedName>
        <fullName evidence="2">Uncharacterized protein</fullName>
    </submittedName>
</protein>
<dbReference type="KEGG" id="cgv:CGLAU_08000"/>
<proteinExistence type="predicted"/>
<gene>
    <name evidence="2" type="ORF">CGLAU_08000</name>
</gene>
<sequence length="124" mass="12771" precursor="true">MNSNFRLMGSGVAAVLALGSLAGCADDAALDGTYTHVASNPSATDSSQIFTQLTINGADCVLLDRAVPAADGDVAGEEMEQECQVGDNALVFRSGDSEAEVPFERTANGDIRLGMGSETVLTKQ</sequence>
<evidence type="ECO:0000313" key="2">
    <source>
        <dbReference type="EMBL" id="AQQ15555.1"/>
    </source>
</evidence>
<reference evidence="2 3" key="1">
    <citation type="submission" date="2016-12" db="EMBL/GenBank/DDBJ databases">
        <authorList>
            <person name="Song W.-J."/>
            <person name="Kurnit D.M."/>
        </authorList>
    </citation>
    <scope>NUCLEOTIDE SEQUENCE [LARGE SCALE GENOMIC DNA]</scope>
    <source>
        <strain evidence="2 3">DSM 30827</strain>
    </source>
</reference>
<evidence type="ECO:0000256" key="1">
    <source>
        <dbReference type="SAM" id="SignalP"/>
    </source>
</evidence>
<dbReference type="RefSeq" id="WP_157731291.1">
    <property type="nucleotide sequence ID" value="NZ_CP019688.1"/>
</dbReference>
<dbReference type="EMBL" id="CP019688">
    <property type="protein sequence ID" value="AQQ15555.1"/>
    <property type="molecule type" value="Genomic_DNA"/>
</dbReference>
<dbReference type="Proteomes" id="UP000217209">
    <property type="component" value="Chromosome"/>
</dbReference>
<feature type="chain" id="PRO_5039119689" evidence="1">
    <location>
        <begin position="26"/>
        <end position="124"/>
    </location>
</feature>
<feature type="signal peptide" evidence="1">
    <location>
        <begin position="1"/>
        <end position="25"/>
    </location>
</feature>
<organism evidence="2 3">
    <name type="scientific">Corynebacterium glaucum</name>
    <dbReference type="NCBI Taxonomy" id="187491"/>
    <lineage>
        <taxon>Bacteria</taxon>
        <taxon>Bacillati</taxon>
        <taxon>Actinomycetota</taxon>
        <taxon>Actinomycetes</taxon>
        <taxon>Mycobacteriales</taxon>
        <taxon>Corynebacteriaceae</taxon>
        <taxon>Corynebacterium</taxon>
    </lineage>
</organism>
<accession>A0A1Q2HXI0</accession>
<dbReference type="AlphaFoldDB" id="A0A1Q2HXI0"/>
<keyword evidence="3" id="KW-1185">Reference proteome</keyword>
<name>A0A1Q2HXI0_9CORY</name>